<keyword evidence="3" id="KW-0547">Nucleotide-binding</keyword>
<dbReference type="EMBL" id="WJXW01000001">
    <property type="protein sequence ID" value="KAF9741250.1"/>
    <property type="molecule type" value="Genomic_DNA"/>
</dbReference>
<keyword evidence="4" id="KW-0418">Kinase</keyword>
<dbReference type="AlphaFoldDB" id="A0A9P6KWB6"/>
<organism evidence="7 8">
    <name type="scientific">Paraphaeosphaeria minitans</name>
    <dbReference type="NCBI Taxonomy" id="565426"/>
    <lineage>
        <taxon>Eukaryota</taxon>
        <taxon>Fungi</taxon>
        <taxon>Dikarya</taxon>
        <taxon>Ascomycota</taxon>
        <taxon>Pezizomycotina</taxon>
        <taxon>Dothideomycetes</taxon>
        <taxon>Pleosporomycetidae</taxon>
        <taxon>Pleosporales</taxon>
        <taxon>Massarineae</taxon>
        <taxon>Didymosphaeriaceae</taxon>
        <taxon>Paraphaeosphaeria</taxon>
    </lineage>
</organism>
<dbReference type="GO" id="GO:0005524">
    <property type="term" value="F:ATP binding"/>
    <property type="evidence" value="ECO:0007669"/>
    <property type="project" value="UniProtKB-KW"/>
</dbReference>
<evidence type="ECO:0000256" key="1">
    <source>
        <dbReference type="ARBA" id="ARBA00012513"/>
    </source>
</evidence>
<accession>A0A9P6KWB6</accession>
<evidence type="ECO:0000256" key="5">
    <source>
        <dbReference type="ARBA" id="ARBA00022840"/>
    </source>
</evidence>
<sequence length="310" mass="34885">MPGILPPSSPKRFIHVRDLTEAGGGMNKGISVMLESTTGHPVIRKRVDPRLRKNYTTQEVASMRQLAGHPNIVQLISYIPANPGSGSMDELYLEHCAVPLAHGTQLHTLHELRRFYATRNVVVPEAFVWHLLEGLLSAVAFMHFGVRGRDSQPRENWHAIFHQDLHSANVFLSARGIEESCQYPRIVVGDFGCSKTKAQIHEVLLAQPKRARILNDGVNDLSNVVNLVHEFCYRSTTGTRTLAKLGCPEMWEYGEELRGVTVMLRLLKDECCLKDDDSRMRGVLTLLDAVAKMKEEMLVSGQLRFRPLLE</sequence>
<comment type="caution">
    <text evidence="7">The sequence shown here is derived from an EMBL/GenBank/DDBJ whole genome shotgun (WGS) entry which is preliminary data.</text>
</comment>
<keyword evidence="5" id="KW-0067">ATP-binding</keyword>
<evidence type="ECO:0000256" key="2">
    <source>
        <dbReference type="ARBA" id="ARBA00022679"/>
    </source>
</evidence>
<gene>
    <name evidence="7" type="ORF">PMIN01_00789</name>
</gene>
<evidence type="ECO:0000259" key="6">
    <source>
        <dbReference type="PROSITE" id="PS50011"/>
    </source>
</evidence>
<dbReference type="Gene3D" id="1.10.510.10">
    <property type="entry name" value="Transferase(Phosphotransferase) domain 1"/>
    <property type="match status" value="1"/>
</dbReference>
<evidence type="ECO:0000256" key="4">
    <source>
        <dbReference type="ARBA" id="ARBA00022777"/>
    </source>
</evidence>
<evidence type="ECO:0000256" key="3">
    <source>
        <dbReference type="ARBA" id="ARBA00022741"/>
    </source>
</evidence>
<reference evidence="7" key="1">
    <citation type="journal article" date="2020" name="Mol. Plant Microbe Interact.">
        <title>Genome Sequence of the Biocontrol Agent Coniothyrium minitans strain Conio (IMI 134523).</title>
        <authorList>
            <person name="Patel D."/>
            <person name="Shittu T.A."/>
            <person name="Baroncelli R."/>
            <person name="Muthumeenakshi S."/>
            <person name="Osborne T.H."/>
            <person name="Janganan T.K."/>
            <person name="Sreenivasaprasad S."/>
        </authorList>
    </citation>
    <scope>NUCLEOTIDE SEQUENCE</scope>
    <source>
        <strain evidence="7">Conio</strain>
    </source>
</reference>
<evidence type="ECO:0000313" key="8">
    <source>
        <dbReference type="Proteomes" id="UP000756921"/>
    </source>
</evidence>
<dbReference type="PANTHER" id="PTHR43671:SF13">
    <property type="entry name" value="SERINE_THREONINE-PROTEIN KINASE NEK2"/>
    <property type="match status" value="1"/>
</dbReference>
<proteinExistence type="predicted"/>
<dbReference type="GO" id="GO:0004674">
    <property type="term" value="F:protein serine/threonine kinase activity"/>
    <property type="evidence" value="ECO:0007669"/>
    <property type="project" value="UniProtKB-EC"/>
</dbReference>
<keyword evidence="2" id="KW-0808">Transferase</keyword>
<dbReference type="PANTHER" id="PTHR43671">
    <property type="entry name" value="SERINE/THREONINE-PROTEIN KINASE NEK"/>
    <property type="match status" value="1"/>
</dbReference>
<dbReference type="PROSITE" id="PS50011">
    <property type="entry name" value="PROTEIN_KINASE_DOM"/>
    <property type="match status" value="1"/>
</dbReference>
<dbReference type="EC" id="2.7.11.1" evidence="1"/>
<dbReference type="Proteomes" id="UP000756921">
    <property type="component" value="Unassembled WGS sequence"/>
</dbReference>
<dbReference type="InterPro" id="IPR011009">
    <property type="entry name" value="Kinase-like_dom_sf"/>
</dbReference>
<evidence type="ECO:0000313" key="7">
    <source>
        <dbReference type="EMBL" id="KAF9741250.1"/>
    </source>
</evidence>
<feature type="domain" description="Protein kinase" evidence="6">
    <location>
        <begin position="16"/>
        <end position="310"/>
    </location>
</feature>
<dbReference type="SMART" id="SM00220">
    <property type="entry name" value="S_TKc"/>
    <property type="match status" value="1"/>
</dbReference>
<name>A0A9P6KWB6_9PLEO</name>
<protein>
    <recommendedName>
        <fullName evidence="1">non-specific serine/threonine protein kinase</fullName>
        <ecNumber evidence="1">2.7.11.1</ecNumber>
    </recommendedName>
</protein>
<dbReference type="OrthoDB" id="310217at2759"/>
<dbReference type="InterPro" id="IPR050660">
    <property type="entry name" value="NEK_Ser/Thr_kinase"/>
</dbReference>
<keyword evidence="8" id="KW-1185">Reference proteome</keyword>
<dbReference type="InterPro" id="IPR000719">
    <property type="entry name" value="Prot_kinase_dom"/>
</dbReference>
<dbReference type="SUPFAM" id="SSF56112">
    <property type="entry name" value="Protein kinase-like (PK-like)"/>
    <property type="match status" value="1"/>
</dbReference>